<dbReference type="Proteomes" id="UP001164743">
    <property type="component" value="Chromosome 12A"/>
</dbReference>
<evidence type="ECO:0000313" key="1">
    <source>
        <dbReference type="EMBL" id="WAQ90139.1"/>
    </source>
</evidence>
<accession>A0ABY7CXW2</accession>
<organism evidence="1 2">
    <name type="scientific">Puccinia triticina</name>
    <dbReference type="NCBI Taxonomy" id="208348"/>
    <lineage>
        <taxon>Eukaryota</taxon>
        <taxon>Fungi</taxon>
        <taxon>Dikarya</taxon>
        <taxon>Basidiomycota</taxon>
        <taxon>Pucciniomycotina</taxon>
        <taxon>Pucciniomycetes</taxon>
        <taxon>Pucciniales</taxon>
        <taxon>Pucciniaceae</taxon>
        <taxon>Puccinia</taxon>
    </lineage>
</organism>
<gene>
    <name evidence="1" type="ORF">PtA15_12A125</name>
</gene>
<evidence type="ECO:0000313" key="2">
    <source>
        <dbReference type="Proteomes" id="UP001164743"/>
    </source>
</evidence>
<reference evidence="1" key="1">
    <citation type="submission" date="2022-10" db="EMBL/GenBank/DDBJ databases">
        <title>Puccinia triticina Genome sequencing and assembly.</title>
        <authorList>
            <person name="Li C."/>
        </authorList>
    </citation>
    <scope>NUCLEOTIDE SEQUENCE</scope>
    <source>
        <strain evidence="1">Pt15</strain>
    </source>
</reference>
<dbReference type="EMBL" id="CP110432">
    <property type="protein sequence ID" value="WAQ90139.1"/>
    <property type="molecule type" value="Genomic_DNA"/>
</dbReference>
<name>A0ABY7CXW2_9BASI</name>
<sequence length="137" mass="15312">MLLSLAPFLAMPWRLAFIRRRWCFRAIGCFHPSGPSIPNITIHRSIKPVKILPAQKKLHFLPHLAGLSTQTSSSNPNIQNISTIHSRIQLPGGGGPWRALGICQLTEDHRQAGTRVPRLAQDSRQAELTFALAERNH</sequence>
<dbReference type="RefSeq" id="XP_053025694.1">
    <property type="nucleotide sequence ID" value="XM_053161703.1"/>
</dbReference>
<keyword evidence="2" id="KW-1185">Reference proteome</keyword>
<dbReference type="GeneID" id="77802598"/>
<proteinExistence type="predicted"/>
<protein>
    <submittedName>
        <fullName evidence="1">Uncharacterized protein</fullName>
    </submittedName>
</protein>